<accession>A0A165SBC4</accession>
<proteinExistence type="predicted"/>
<dbReference type="AlphaFoldDB" id="A0A165SBC4"/>
<organism evidence="1 2">
    <name type="scientific">Daedalea quercina L-15889</name>
    <dbReference type="NCBI Taxonomy" id="1314783"/>
    <lineage>
        <taxon>Eukaryota</taxon>
        <taxon>Fungi</taxon>
        <taxon>Dikarya</taxon>
        <taxon>Basidiomycota</taxon>
        <taxon>Agaricomycotina</taxon>
        <taxon>Agaricomycetes</taxon>
        <taxon>Polyporales</taxon>
        <taxon>Fomitopsis</taxon>
    </lineage>
</organism>
<sequence>MGCPCCQGRAKSQLAPSDIIGSLSAMAEIALDVADFTANTATAANLLGGPVISKIWEQFPSRILRKSDKYLQKILVLLDGTQHYMNSQMHRDFHVEYDELYQEREELAEIQGIPNKTEYARMRKNKRQSKGLCKRLIVSSQRERSKYIWARMPMSDSANLRTAVVPIIPEEMDDHHVRGSTGGDGVDMSQQYQSCGRMIERYPSRSTANIPLMEAGSSTTRKNDSDSMCDGSSIWQHEPMHAEDVALRPMPDRCSTV</sequence>
<gene>
    <name evidence="1" type="ORF">DAEQUDRAFT_809709</name>
</gene>
<dbReference type="EMBL" id="KV429044">
    <property type="protein sequence ID" value="KZT71764.1"/>
    <property type="molecule type" value="Genomic_DNA"/>
</dbReference>
<dbReference type="OrthoDB" id="10679171at2759"/>
<name>A0A165SBC4_9APHY</name>
<reference evidence="1 2" key="1">
    <citation type="journal article" date="2016" name="Mol. Biol. Evol.">
        <title>Comparative Genomics of Early-Diverging Mushroom-Forming Fungi Provides Insights into the Origins of Lignocellulose Decay Capabilities.</title>
        <authorList>
            <person name="Nagy L.G."/>
            <person name="Riley R."/>
            <person name="Tritt A."/>
            <person name="Adam C."/>
            <person name="Daum C."/>
            <person name="Floudas D."/>
            <person name="Sun H."/>
            <person name="Yadav J.S."/>
            <person name="Pangilinan J."/>
            <person name="Larsson K.H."/>
            <person name="Matsuura K."/>
            <person name="Barry K."/>
            <person name="Labutti K."/>
            <person name="Kuo R."/>
            <person name="Ohm R.A."/>
            <person name="Bhattacharya S.S."/>
            <person name="Shirouzu T."/>
            <person name="Yoshinaga Y."/>
            <person name="Martin F.M."/>
            <person name="Grigoriev I.V."/>
            <person name="Hibbett D.S."/>
        </authorList>
    </citation>
    <scope>NUCLEOTIDE SEQUENCE [LARGE SCALE GENOMIC DNA]</scope>
    <source>
        <strain evidence="1 2">L-15889</strain>
    </source>
</reference>
<protein>
    <submittedName>
        <fullName evidence="1">Uncharacterized protein</fullName>
    </submittedName>
</protein>
<evidence type="ECO:0000313" key="1">
    <source>
        <dbReference type="EMBL" id="KZT71764.1"/>
    </source>
</evidence>
<evidence type="ECO:0000313" key="2">
    <source>
        <dbReference type="Proteomes" id="UP000076727"/>
    </source>
</evidence>
<keyword evidence="2" id="KW-1185">Reference proteome</keyword>
<dbReference type="Proteomes" id="UP000076727">
    <property type="component" value="Unassembled WGS sequence"/>
</dbReference>